<evidence type="ECO:0000313" key="1">
    <source>
        <dbReference type="EMBL" id="PKZ15545.1"/>
    </source>
</evidence>
<dbReference type="Proteomes" id="UP000242263">
    <property type="component" value="Unassembled WGS sequence"/>
</dbReference>
<dbReference type="EMBL" id="PKGU01000002">
    <property type="protein sequence ID" value="PKZ15545.1"/>
    <property type="molecule type" value="Genomic_DNA"/>
</dbReference>
<dbReference type="CDD" id="cd10446">
    <property type="entry name" value="GIY-YIG_unchar_1"/>
    <property type="match status" value="1"/>
</dbReference>
<protein>
    <recommendedName>
        <fullName evidence="3">GIY-YIG domain-containing protein</fullName>
    </recommendedName>
</protein>
<dbReference type="InterPro" id="IPR035901">
    <property type="entry name" value="GIY-YIG_endonuc_sf"/>
</dbReference>
<sequence>MEEISVFDVLGLHEDQLKEYSIRLNNNLLGFDATSAYFTKRDDLLEHGHTVKWPTDNNRHNIRTPKTLQFVKLSSANDWLFIGASDLTGEEYQTWYGATIADFTMNPDFNKFEGRLVVRYHRKRGNAGPGALTRNLSKENIRQYDMKEMVVDRIVQNPIAAEPFPGFESVRLTHAQLTAAVKNIEWREALQSVSAVYLQTDKLTGWHYVGSAYSRSGKSKGLLSRWTEYTEGDYTGGNQKFQELVAREGKEYIANNFVYSVLEIFDRRATSNEVINREHWWMDTLGSVYSEKSPFGYNSQSEREKPE</sequence>
<dbReference type="RefSeq" id="WP_021618113.1">
    <property type="nucleotide sequence ID" value="NZ_PKGU01000002.1"/>
</dbReference>
<evidence type="ECO:0000313" key="2">
    <source>
        <dbReference type="Proteomes" id="UP000242263"/>
    </source>
</evidence>
<dbReference type="Gene3D" id="3.40.1440.10">
    <property type="entry name" value="GIY-YIG endonuclease"/>
    <property type="match status" value="1"/>
</dbReference>
<dbReference type="SUPFAM" id="SSF82771">
    <property type="entry name" value="GIY-YIG endonuclease"/>
    <property type="match status" value="1"/>
</dbReference>
<gene>
    <name evidence="1" type="ORF">CYJ32_04050</name>
</gene>
<reference evidence="1 2" key="1">
    <citation type="submission" date="2017-12" db="EMBL/GenBank/DDBJ databases">
        <title>Phylogenetic diversity of female urinary microbiome.</title>
        <authorList>
            <person name="Thomas-White K."/>
            <person name="Wolfe A.J."/>
        </authorList>
    </citation>
    <scope>NUCLEOTIDE SEQUENCE [LARGE SCALE GENOMIC DNA]</scope>
    <source>
        <strain evidence="1 2">UMB0064</strain>
    </source>
</reference>
<accession>A0A2I1M603</accession>
<dbReference type="AlphaFoldDB" id="A0A2I1M603"/>
<evidence type="ECO:0008006" key="3">
    <source>
        <dbReference type="Google" id="ProtNLM"/>
    </source>
</evidence>
<proteinExistence type="predicted"/>
<name>A0A2I1M603_9BIFI</name>
<organism evidence="1 2">
    <name type="scientific">Alloscardovia omnicolens</name>
    <dbReference type="NCBI Taxonomy" id="419015"/>
    <lineage>
        <taxon>Bacteria</taxon>
        <taxon>Bacillati</taxon>
        <taxon>Actinomycetota</taxon>
        <taxon>Actinomycetes</taxon>
        <taxon>Bifidobacteriales</taxon>
        <taxon>Bifidobacteriaceae</taxon>
        <taxon>Alloscardovia</taxon>
    </lineage>
</organism>
<comment type="caution">
    <text evidence="1">The sequence shown here is derived from an EMBL/GenBank/DDBJ whole genome shotgun (WGS) entry which is preliminary data.</text>
</comment>